<sequence>MVDIVLGENIFLEASTKDAPKIAKMMIGHGNCRGFFDKEKIHIFDSYGFTHTSFSSRLKINTSEMHSIILWDVGLIYLADQFGTEKFKLDDLAEAPVARVIRKIYDAAKVLETPFTSRRQYDCAYRQVCMCWTWWHELPLLLSCSWYQVSSSRNPYCEAQGEVRSYPRRKAEHGRRR</sequence>
<accession>A0A7G7WW44</accession>
<organism evidence="1 2">
    <name type="scientific">Rhizobium phage AF3</name>
    <dbReference type="NCBI Taxonomy" id="2763529"/>
    <lineage>
        <taxon>Viruses</taxon>
        <taxon>Duplodnaviria</taxon>
        <taxon>Heunggongvirae</taxon>
        <taxon>Uroviricota</taxon>
        <taxon>Caudoviricetes</taxon>
        <taxon>Pootjesviridae</taxon>
        <taxon>Innesvirus</taxon>
        <taxon>Innesvirus AF3</taxon>
    </lineage>
</organism>
<evidence type="ECO:0000313" key="1">
    <source>
        <dbReference type="EMBL" id="QNH71438.1"/>
    </source>
</evidence>
<evidence type="ECO:0000313" key="2">
    <source>
        <dbReference type="Proteomes" id="UP000515855"/>
    </source>
</evidence>
<name>A0A7G7WW44_9CAUD</name>
<protein>
    <submittedName>
        <fullName evidence="1">Uncharacterized protein</fullName>
    </submittedName>
</protein>
<keyword evidence="2" id="KW-1185">Reference proteome</keyword>
<dbReference type="Proteomes" id="UP000515855">
    <property type="component" value="Segment"/>
</dbReference>
<gene>
    <name evidence="1" type="ORF">AF3_214</name>
</gene>
<proteinExistence type="predicted"/>
<dbReference type="EMBL" id="MT778837">
    <property type="protein sequence ID" value="QNH71438.1"/>
    <property type="molecule type" value="Genomic_DNA"/>
</dbReference>
<reference evidence="1 2" key="1">
    <citation type="submission" date="2020-07" db="EMBL/GenBank/DDBJ databases">
        <title>Complete genome sequence of Rhizobium leguminosarum bacteriophage vB_RlegM_AF3.</title>
        <authorList>
            <person name="Gunathilake D."/>
            <person name="Mackenzie K.D."/>
            <person name="Yost C.K."/>
            <person name="Hynes M.F."/>
        </authorList>
    </citation>
    <scope>NUCLEOTIDE SEQUENCE [LARGE SCALE GENOMIC DNA]</scope>
</reference>